<evidence type="ECO:0000313" key="4">
    <source>
        <dbReference type="EMBL" id="OTN75494.1"/>
    </source>
</evidence>
<organism evidence="4 5">
    <name type="scientific">Candidatus Enterococcus testudinis</name>
    <dbReference type="NCBI Taxonomy" id="1834191"/>
    <lineage>
        <taxon>Bacteria</taxon>
        <taxon>Bacillati</taxon>
        <taxon>Bacillota</taxon>
        <taxon>Bacilli</taxon>
        <taxon>Lactobacillales</taxon>
        <taxon>Enterococcaceae</taxon>
        <taxon>Enterococcus</taxon>
    </lineage>
</organism>
<comment type="caution">
    <text evidence="4">The sequence shown here is derived from an EMBL/GenBank/DDBJ whole genome shotgun (WGS) entry which is preliminary data.</text>
</comment>
<sequence length="217" mass="23746">MKKITALWMLPTLLLLAACGGSTTNSSSTSSQTSSESSVSSTMASQSSTEMSTTASTADATQTTQTSSTETEEQTTRWNETKADQLADFMEDWGTEMEQRYQAYSPGNTVDLYGLALPDGVLSGSDKWQAVIDGTPIDIAWSETGESEAEYTLVAVYSDAETQDYLEKHVYFFTIHQGEPMVLVTSQNQGNEQNYLYFSETENAALKDGFRDIVMGD</sequence>
<dbReference type="RefSeq" id="WP_086273546.1">
    <property type="nucleotide sequence ID" value="NZ_NGKU01000001.1"/>
</dbReference>
<evidence type="ECO:0000256" key="1">
    <source>
        <dbReference type="SAM" id="MobiDB-lite"/>
    </source>
</evidence>
<evidence type="ECO:0000256" key="2">
    <source>
        <dbReference type="SAM" id="SignalP"/>
    </source>
</evidence>
<reference evidence="4 5" key="1">
    <citation type="submission" date="2017-05" db="EMBL/GenBank/DDBJ databases">
        <title>The Genome Sequence of Enterococcus sp. 8G7_MSG3316.</title>
        <authorList>
            <consortium name="The Broad Institute Genomics Platform"/>
            <consortium name="The Broad Institute Genomic Center for Infectious Diseases"/>
            <person name="Earl A."/>
            <person name="Manson A."/>
            <person name="Schwartman J."/>
            <person name="Gilmore M."/>
            <person name="Abouelleil A."/>
            <person name="Cao P."/>
            <person name="Chapman S."/>
            <person name="Cusick C."/>
            <person name="Shea T."/>
            <person name="Young S."/>
            <person name="Neafsey D."/>
            <person name="Nusbaum C."/>
            <person name="Birren B."/>
        </authorList>
    </citation>
    <scope>NUCLEOTIDE SEQUENCE [LARGE SCALE GENOMIC DNA]</scope>
    <source>
        <strain evidence="4 5">8G7_MSG3316</strain>
    </source>
</reference>
<protein>
    <recommendedName>
        <fullName evidence="3">DUF4767 domain-containing protein</fullName>
    </recommendedName>
</protein>
<dbReference type="AlphaFoldDB" id="A0A242A394"/>
<name>A0A242A394_9ENTE</name>
<dbReference type="OrthoDB" id="2149782at2"/>
<feature type="signal peptide" evidence="2">
    <location>
        <begin position="1"/>
        <end position="17"/>
    </location>
</feature>
<dbReference type="EMBL" id="NGKU01000001">
    <property type="protein sequence ID" value="OTN75494.1"/>
    <property type="molecule type" value="Genomic_DNA"/>
</dbReference>
<dbReference type="Proteomes" id="UP000195043">
    <property type="component" value="Unassembled WGS sequence"/>
</dbReference>
<gene>
    <name evidence="4" type="ORF">A5886_000564</name>
</gene>
<feature type="region of interest" description="Disordered" evidence="1">
    <location>
        <begin position="24"/>
        <end position="82"/>
    </location>
</feature>
<feature type="domain" description="DUF4767" evidence="3">
    <location>
        <begin position="76"/>
        <end position="214"/>
    </location>
</feature>
<dbReference type="InterPro" id="IPR031927">
    <property type="entry name" value="DUF4767"/>
</dbReference>
<keyword evidence="5" id="KW-1185">Reference proteome</keyword>
<dbReference type="STRING" id="1834191.A5886_000564"/>
<evidence type="ECO:0000313" key="5">
    <source>
        <dbReference type="Proteomes" id="UP000195043"/>
    </source>
</evidence>
<feature type="chain" id="PRO_5039443157" description="DUF4767 domain-containing protein" evidence="2">
    <location>
        <begin position="18"/>
        <end position="217"/>
    </location>
</feature>
<feature type="compositionally biased region" description="Low complexity" evidence="1">
    <location>
        <begin position="24"/>
        <end position="69"/>
    </location>
</feature>
<dbReference type="PROSITE" id="PS51257">
    <property type="entry name" value="PROKAR_LIPOPROTEIN"/>
    <property type="match status" value="1"/>
</dbReference>
<keyword evidence="2" id="KW-0732">Signal</keyword>
<evidence type="ECO:0000259" key="3">
    <source>
        <dbReference type="Pfam" id="PF15983"/>
    </source>
</evidence>
<accession>A0A242A394</accession>
<proteinExistence type="predicted"/>
<dbReference type="Pfam" id="PF15983">
    <property type="entry name" value="DUF4767"/>
    <property type="match status" value="1"/>
</dbReference>